<keyword evidence="1" id="KW-0472">Membrane</keyword>
<dbReference type="Proteomes" id="UP000829999">
    <property type="component" value="Unplaced"/>
</dbReference>
<accession>A0A9R0CXH7</accession>
<keyword evidence="1" id="KW-1133">Transmembrane helix</keyword>
<evidence type="ECO:0000313" key="3">
    <source>
        <dbReference type="Proteomes" id="UP000829999"/>
    </source>
</evidence>
<dbReference type="Pfam" id="PF13843">
    <property type="entry name" value="DDE_Tnp_1_7"/>
    <property type="match status" value="1"/>
</dbReference>
<evidence type="ECO:0000313" key="4">
    <source>
        <dbReference type="RefSeq" id="XP_035432551.2"/>
    </source>
</evidence>
<dbReference type="GeneID" id="118264218"/>
<dbReference type="AlphaFoldDB" id="A0A9R0CXH7"/>
<name>A0A9R0CXH7_SPOFR</name>
<keyword evidence="3" id="KW-1185">Reference proteome</keyword>
<protein>
    <submittedName>
        <fullName evidence="4">Uncharacterized protein LOC118264218</fullName>
    </submittedName>
</protein>
<reference evidence="4" key="1">
    <citation type="submission" date="2025-08" db="UniProtKB">
        <authorList>
            <consortium name="RefSeq"/>
        </authorList>
    </citation>
    <scope>IDENTIFICATION</scope>
    <source>
        <tissue evidence="4">Whole larval tissue</tissue>
    </source>
</reference>
<gene>
    <name evidence="4" type="primary">LOC118264218</name>
</gene>
<dbReference type="RefSeq" id="XP_035432551.2">
    <property type="nucleotide sequence ID" value="XM_035576658.2"/>
</dbReference>
<dbReference type="OrthoDB" id="75807at2759"/>
<organism evidence="3 4">
    <name type="scientific">Spodoptera frugiperda</name>
    <name type="common">Fall armyworm</name>
    <dbReference type="NCBI Taxonomy" id="7108"/>
    <lineage>
        <taxon>Eukaryota</taxon>
        <taxon>Metazoa</taxon>
        <taxon>Ecdysozoa</taxon>
        <taxon>Arthropoda</taxon>
        <taxon>Hexapoda</taxon>
        <taxon>Insecta</taxon>
        <taxon>Pterygota</taxon>
        <taxon>Neoptera</taxon>
        <taxon>Endopterygota</taxon>
        <taxon>Lepidoptera</taxon>
        <taxon>Glossata</taxon>
        <taxon>Ditrysia</taxon>
        <taxon>Noctuoidea</taxon>
        <taxon>Noctuidae</taxon>
        <taxon>Amphipyrinae</taxon>
        <taxon>Spodoptera</taxon>
    </lineage>
</organism>
<evidence type="ECO:0000259" key="2">
    <source>
        <dbReference type="Pfam" id="PF13843"/>
    </source>
</evidence>
<proteinExistence type="predicted"/>
<evidence type="ECO:0000256" key="1">
    <source>
        <dbReference type="SAM" id="Phobius"/>
    </source>
</evidence>
<keyword evidence="1" id="KW-0812">Transmembrane</keyword>
<feature type="transmembrane region" description="Helical" evidence="1">
    <location>
        <begin position="303"/>
        <end position="323"/>
    </location>
</feature>
<dbReference type="InterPro" id="IPR029526">
    <property type="entry name" value="PGBD"/>
</dbReference>
<feature type="domain" description="PiggyBac transposable element-derived protein" evidence="2">
    <location>
        <begin position="248"/>
        <end position="313"/>
    </location>
</feature>
<sequence>MILYYNLHLSFRTPLMTGLTINRTPKGTLKVADIVQLENTPRGSIKRKTELEESVHIGHLERAAACDLDWEDGDTAVTEHYDHVKQWICELPPPDSRTCRTPDPDVCAAAVIGKAAEANASVPGPSGSFGVPATKDVVPSVSGCTASSRRVIDTVNDGSDLDSDFDDEFNLDQIATTGGMLRTIPNDEELDEPTTHIVNSIESAMDDVIDQMVGTSINFEWQEDFSSFRGVAEEFSGPNVGPTEDYDTPYDAFTAIWGKDIIGHIVTETNRYAKQVIDAKTAAGTLKTSSRLHKWTDTNENEMYVFFSILMFMFMSIGSLLAISRCPNSEN</sequence>